<protein>
    <submittedName>
        <fullName evidence="6">Serine O-acetyltransferase</fullName>
    </submittedName>
</protein>
<sequence length="163" mass="17047">MNSLFQDWDVNVGNPKGRAVLVFWRLCRAIRSLPGGLWLLGSPLLLLYVVGVEWIMGIELGYSTRIGTRLRLYHASGLVVHPAAVIGDDCILRQGVTIGYRQAGEGVPVLGNNVEIGCGAILLGAIRVGDGAKIGAGAVVIKDVPAGAVAAGNPAKVIRAQQA</sequence>
<reference evidence="7" key="1">
    <citation type="journal article" date="2017" name="Genome Announc.">
        <title>Draft Genome Sequence of Terrimicrobium sacchariphilum NM-5T, a Facultative Anaerobic Soil Bacterium of the Class Spartobacteria.</title>
        <authorList>
            <person name="Qiu Y.L."/>
            <person name="Tourlousse D.M."/>
            <person name="Matsuura N."/>
            <person name="Ohashi A."/>
            <person name="Sekiguchi Y."/>
        </authorList>
    </citation>
    <scope>NUCLEOTIDE SEQUENCE [LARGE SCALE GENOMIC DNA]</scope>
    <source>
        <strain evidence="7">NM-5</strain>
    </source>
</reference>
<dbReference type="AlphaFoldDB" id="A0A146G2Z4"/>
<feature type="transmembrane region" description="Helical" evidence="5">
    <location>
        <begin position="38"/>
        <end position="62"/>
    </location>
</feature>
<keyword evidence="3" id="KW-0677">Repeat</keyword>
<keyword evidence="7" id="KW-1185">Reference proteome</keyword>
<dbReference type="InterPro" id="IPR018357">
    <property type="entry name" value="Hexapep_transf_CS"/>
</dbReference>
<dbReference type="InterPro" id="IPR045304">
    <property type="entry name" value="LbH_SAT"/>
</dbReference>
<evidence type="ECO:0000256" key="1">
    <source>
        <dbReference type="ARBA" id="ARBA00007274"/>
    </source>
</evidence>
<dbReference type="FunCoup" id="A0A146G2Z4">
    <property type="interactions" value="36"/>
</dbReference>
<accession>A0A146G2Z4</accession>
<dbReference type="EMBL" id="BDCO01000002">
    <property type="protein sequence ID" value="GAT32021.1"/>
    <property type="molecule type" value="Genomic_DNA"/>
</dbReference>
<dbReference type="Gene3D" id="2.160.10.10">
    <property type="entry name" value="Hexapeptide repeat proteins"/>
    <property type="match status" value="1"/>
</dbReference>
<evidence type="ECO:0000256" key="5">
    <source>
        <dbReference type="SAM" id="Phobius"/>
    </source>
</evidence>
<dbReference type="STRING" id="690879.TSACC_2418"/>
<dbReference type="CDD" id="cd03354">
    <property type="entry name" value="LbH_SAT"/>
    <property type="match status" value="1"/>
</dbReference>
<dbReference type="PANTHER" id="PTHR42811">
    <property type="entry name" value="SERINE ACETYLTRANSFERASE"/>
    <property type="match status" value="1"/>
</dbReference>
<dbReference type="InterPro" id="IPR001451">
    <property type="entry name" value="Hexapep"/>
</dbReference>
<evidence type="ECO:0000256" key="2">
    <source>
        <dbReference type="ARBA" id="ARBA00022679"/>
    </source>
</evidence>
<proteinExistence type="inferred from homology"/>
<keyword evidence="5" id="KW-0812">Transmembrane</keyword>
<comment type="similarity">
    <text evidence="1">Belongs to the transferase hexapeptide repeat family.</text>
</comment>
<dbReference type="Proteomes" id="UP000076023">
    <property type="component" value="Unassembled WGS sequence"/>
</dbReference>
<evidence type="ECO:0000313" key="6">
    <source>
        <dbReference type="EMBL" id="GAT32021.1"/>
    </source>
</evidence>
<evidence type="ECO:0000256" key="3">
    <source>
        <dbReference type="ARBA" id="ARBA00022737"/>
    </source>
</evidence>
<dbReference type="GO" id="GO:0016746">
    <property type="term" value="F:acyltransferase activity"/>
    <property type="evidence" value="ECO:0007669"/>
    <property type="project" value="UniProtKB-KW"/>
</dbReference>
<dbReference type="InterPro" id="IPR011004">
    <property type="entry name" value="Trimer_LpxA-like_sf"/>
</dbReference>
<keyword evidence="5" id="KW-1133">Transmembrane helix</keyword>
<gene>
    <name evidence="6" type="ORF">TSACC_2418</name>
</gene>
<evidence type="ECO:0000313" key="7">
    <source>
        <dbReference type="Proteomes" id="UP000076023"/>
    </source>
</evidence>
<dbReference type="Pfam" id="PF00132">
    <property type="entry name" value="Hexapep"/>
    <property type="match status" value="1"/>
</dbReference>
<comment type="caution">
    <text evidence="6">The sequence shown here is derived from an EMBL/GenBank/DDBJ whole genome shotgun (WGS) entry which is preliminary data.</text>
</comment>
<dbReference type="SUPFAM" id="SSF51161">
    <property type="entry name" value="Trimeric LpxA-like enzymes"/>
    <property type="match status" value="1"/>
</dbReference>
<dbReference type="RefSeq" id="WP_075077881.1">
    <property type="nucleotide sequence ID" value="NZ_BDCO01000002.1"/>
</dbReference>
<name>A0A146G2Z4_TERSA</name>
<dbReference type="InParanoid" id="A0A146G2Z4"/>
<dbReference type="PROSITE" id="PS00101">
    <property type="entry name" value="HEXAPEP_TRANSFERASES"/>
    <property type="match status" value="1"/>
</dbReference>
<keyword evidence="4" id="KW-0012">Acyltransferase</keyword>
<organism evidence="6 7">
    <name type="scientific">Terrimicrobium sacchariphilum</name>
    <dbReference type="NCBI Taxonomy" id="690879"/>
    <lineage>
        <taxon>Bacteria</taxon>
        <taxon>Pseudomonadati</taxon>
        <taxon>Verrucomicrobiota</taxon>
        <taxon>Terrimicrobiia</taxon>
        <taxon>Terrimicrobiales</taxon>
        <taxon>Terrimicrobiaceae</taxon>
        <taxon>Terrimicrobium</taxon>
    </lineage>
</organism>
<keyword evidence="2 6" id="KW-0808">Transferase</keyword>
<evidence type="ECO:0000256" key="4">
    <source>
        <dbReference type="ARBA" id="ARBA00023315"/>
    </source>
</evidence>
<keyword evidence="5" id="KW-0472">Membrane</keyword>